<evidence type="ECO:0000313" key="4">
    <source>
        <dbReference type="EMBL" id="MCG9026521.1"/>
    </source>
</evidence>
<dbReference type="Proteomes" id="UP001200247">
    <property type="component" value="Unassembled WGS sequence"/>
</dbReference>
<proteinExistence type="predicted"/>
<dbReference type="GO" id="GO:0005524">
    <property type="term" value="F:ATP binding"/>
    <property type="evidence" value="ECO:0007669"/>
    <property type="project" value="UniProtKB-KW"/>
</dbReference>
<dbReference type="PANTHER" id="PTHR35894">
    <property type="entry name" value="GENERAL SECRETION PATHWAY PROTEIN A-RELATED"/>
    <property type="match status" value="1"/>
</dbReference>
<reference evidence="3" key="3">
    <citation type="submission" date="2017-06" db="EMBL/GenBank/DDBJ databases">
        <authorList>
            <person name="Kim H.J."/>
            <person name="Triplett B.A."/>
        </authorList>
    </citation>
    <scope>NUCLEOTIDE SEQUENCE</scope>
    <source>
        <strain evidence="3">HLGZ1</strain>
    </source>
</reference>
<dbReference type="InterPro" id="IPR049945">
    <property type="entry name" value="AAA_22"/>
</dbReference>
<dbReference type="EMBL" id="JAJAXM010000035">
    <property type="protein sequence ID" value="MCG9027046.1"/>
    <property type="molecule type" value="Genomic_DNA"/>
</dbReference>
<keyword evidence="4" id="KW-0067">ATP-binding</keyword>
<dbReference type="SUPFAM" id="SSF52540">
    <property type="entry name" value="P-loop containing nucleoside triphosphate hydrolases"/>
    <property type="match status" value="1"/>
</dbReference>
<evidence type="ECO:0000313" key="3">
    <source>
        <dbReference type="EMBL" id="ASJ26243.1"/>
    </source>
</evidence>
<name>A0A248LQ78_9NEIS</name>
<evidence type="ECO:0000313" key="6">
    <source>
        <dbReference type="Proteomes" id="UP000197424"/>
    </source>
</evidence>
<dbReference type="InterPro" id="IPR052026">
    <property type="entry name" value="ExeA_AAA_ATPase_DNA-bind"/>
</dbReference>
<keyword evidence="4" id="KW-0547">Nucleotide-binding</keyword>
<dbReference type="Proteomes" id="UP000197424">
    <property type="component" value="Chromosome"/>
</dbReference>
<dbReference type="PANTHER" id="PTHR35894:SF5">
    <property type="entry name" value="MU-LIKE PROPHAGE FLUMU DNA TRANSPOSITION PROTEIN B"/>
    <property type="match status" value="1"/>
</dbReference>
<dbReference type="EMBL" id="CP022115">
    <property type="protein sequence ID" value="ASJ26243.1"/>
    <property type="molecule type" value="Genomic_DNA"/>
</dbReference>
<evidence type="ECO:0000259" key="1">
    <source>
        <dbReference type="Pfam" id="PF13401"/>
    </source>
</evidence>
<protein>
    <submittedName>
        <fullName evidence="4">ATP-binding protein</fullName>
    </submittedName>
    <submittedName>
        <fullName evidence="3">DNA transposition protein</fullName>
    </submittedName>
</protein>
<dbReference type="OrthoDB" id="9797061at2"/>
<dbReference type="EMBL" id="JAJAXM010000021">
    <property type="protein sequence ID" value="MCG9026521.1"/>
    <property type="molecule type" value="Genomic_DNA"/>
</dbReference>
<dbReference type="GO" id="GO:0016887">
    <property type="term" value="F:ATP hydrolysis activity"/>
    <property type="evidence" value="ECO:0007669"/>
    <property type="project" value="InterPro"/>
</dbReference>
<feature type="domain" description="ORC1/DEAH AAA+ ATPase" evidence="1">
    <location>
        <begin position="36"/>
        <end position="151"/>
    </location>
</feature>
<evidence type="ECO:0000313" key="5">
    <source>
        <dbReference type="EMBL" id="MCG9027046.1"/>
    </source>
</evidence>
<reference evidence="4 7" key="4">
    <citation type="submission" date="2021-10" db="EMBL/GenBank/DDBJ databases">
        <title>Whole-genome sequencing analysis of Laribacter hongkongensis: virulence gene profiles, carbohydrate-active enzyme prediction, and antimicrobial resistance characterization.</title>
        <authorList>
            <person name="Yuan P."/>
            <person name="Zhan Y."/>
            <person name="Chen D."/>
        </authorList>
    </citation>
    <scope>NUCLEOTIDE SEQUENCE [LARGE SCALE GENOMIC DNA]</scope>
    <source>
        <strain evidence="4 7">W67</strain>
    </source>
</reference>
<sequence>MIHQSQHTVNQTASIANFNLAAVALEKLTGRVQGLPGIGVLYGPPGYGKTVAGTAIANQTRGYYVQMRSAWSRKTLLEKILIEMSIKPCGTIPALLDQICEQLAASQRPLIIDEFDFALRSDSMVELVRDIYEGSQGTILLIGEEQLPQRLKRWERFHSRVMAWIPALPVSLEDTRLLAPIYCPNVTIDDALLARVVELAHGSVRRVCVNLTRIHEEAMLQAETTMTLAGWGKHEFYTGEAPKSRRL</sequence>
<reference evidence="6" key="2">
    <citation type="submission" date="2017-06" db="EMBL/GenBank/DDBJ databases">
        <title>Whole genome sequence of Laribacter hongkongensis LHGZ1.</title>
        <authorList>
            <person name="Chen D."/>
            <person name="Wu H."/>
            <person name="Chen J."/>
        </authorList>
    </citation>
    <scope>NUCLEOTIDE SEQUENCE [LARGE SCALE GENOMIC DNA]</scope>
    <source>
        <strain evidence="6">LHGZ1</strain>
    </source>
</reference>
<dbReference type="Gene3D" id="3.40.50.300">
    <property type="entry name" value="P-loop containing nucleotide triphosphate hydrolases"/>
    <property type="match status" value="1"/>
</dbReference>
<dbReference type="EMBL" id="CP022115">
    <property type="protein sequence ID" value="ASJ24125.1"/>
    <property type="molecule type" value="Genomic_DNA"/>
</dbReference>
<reference evidence="3" key="1">
    <citation type="journal article" date="2017" name="J. Antimicrob. Chemother.">
        <title>Emergence and genomic analysis of MDR Laribacter hongkongensis strain HLGZ1 from Guangzhou, China.</title>
        <authorList>
            <person name="Wu H.K."/>
            <person name="Chen J.H."/>
            <person name="Yang L."/>
            <person name="Li A.R."/>
            <person name="Su D.H."/>
            <person name="Lin Y.P."/>
            <person name="Chen D.Q."/>
        </authorList>
    </citation>
    <scope>NUCLEOTIDE SEQUENCE</scope>
    <source>
        <strain evidence="3">HLGZ1</strain>
    </source>
</reference>
<dbReference type="RefSeq" id="WP_088860529.1">
    <property type="nucleotide sequence ID" value="NZ_CP022115.1"/>
</dbReference>
<dbReference type="Pfam" id="PF13401">
    <property type="entry name" value="AAA_22"/>
    <property type="match status" value="1"/>
</dbReference>
<evidence type="ECO:0000313" key="2">
    <source>
        <dbReference type="EMBL" id="ASJ24125.1"/>
    </source>
</evidence>
<gene>
    <name evidence="4" type="ORF">LH440_11550</name>
    <name evidence="5" type="ORF">LH440_14260</name>
    <name evidence="2" type="ORF">LHGZ1_1294</name>
    <name evidence="3" type="ORF">LHGZ1_3412</name>
</gene>
<dbReference type="InterPro" id="IPR027417">
    <property type="entry name" value="P-loop_NTPase"/>
</dbReference>
<evidence type="ECO:0000313" key="7">
    <source>
        <dbReference type="Proteomes" id="UP001200247"/>
    </source>
</evidence>
<dbReference type="AlphaFoldDB" id="A0A248LQ78"/>
<accession>A0A248LQ78</accession>
<organism evidence="3 6">
    <name type="scientific">Laribacter hongkongensis</name>
    <dbReference type="NCBI Taxonomy" id="168471"/>
    <lineage>
        <taxon>Bacteria</taxon>
        <taxon>Pseudomonadati</taxon>
        <taxon>Pseudomonadota</taxon>
        <taxon>Betaproteobacteria</taxon>
        <taxon>Neisseriales</taxon>
        <taxon>Aquaspirillaceae</taxon>
        <taxon>Laribacter</taxon>
    </lineage>
</organism>